<dbReference type="InterPro" id="IPR051607">
    <property type="entry name" value="Metallo-dep_hydrolases"/>
</dbReference>
<dbReference type="InterPro" id="IPR032466">
    <property type="entry name" value="Metal_Hydrolase"/>
</dbReference>
<keyword evidence="7" id="KW-1185">Reference proteome</keyword>
<dbReference type="InterPro" id="IPR011059">
    <property type="entry name" value="Metal-dep_hydrolase_composite"/>
</dbReference>
<dbReference type="OrthoDB" id="194468at2759"/>
<proteinExistence type="predicted"/>
<dbReference type="GO" id="GO:0005829">
    <property type="term" value="C:cytosol"/>
    <property type="evidence" value="ECO:0007669"/>
    <property type="project" value="TreeGrafter"/>
</dbReference>
<dbReference type="AlphaFoldDB" id="A0A507BXE4"/>
<evidence type="ECO:0000256" key="1">
    <source>
        <dbReference type="ARBA" id="ARBA00001947"/>
    </source>
</evidence>
<evidence type="ECO:0000256" key="2">
    <source>
        <dbReference type="ARBA" id="ARBA00022723"/>
    </source>
</evidence>
<evidence type="ECO:0000256" key="4">
    <source>
        <dbReference type="ARBA" id="ARBA00022833"/>
    </source>
</evidence>
<evidence type="ECO:0000256" key="3">
    <source>
        <dbReference type="ARBA" id="ARBA00022801"/>
    </source>
</evidence>
<dbReference type="STRING" id="1806994.A0A507BXE4"/>
<dbReference type="InterPro" id="IPR006680">
    <property type="entry name" value="Amidohydro-rel"/>
</dbReference>
<dbReference type="PANTHER" id="PTHR11271">
    <property type="entry name" value="GUANINE DEAMINASE"/>
    <property type="match status" value="1"/>
</dbReference>
<dbReference type="UniPathway" id="UPA00603">
    <property type="reaction ID" value="UER00660"/>
</dbReference>
<dbReference type="Gene3D" id="2.30.40.10">
    <property type="entry name" value="Urease, subunit C, domain 1"/>
    <property type="match status" value="2"/>
</dbReference>
<dbReference type="RefSeq" id="XP_031022115.1">
    <property type="nucleotide sequence ID" value="XM_031171895.1"/>
</dbReference>
<dbReference type="GeneID" id="42007192"/>
<dbReference type="PANTHER" id="PTHR11271:SF6">
    <property type="entry name" value="GUANINE DEAMINASE"/>
    <property type="match status" value="1"/>
</dbReference>
<sequence length="538" mass="56910">MDNQQPLNRCFVGAMMHCPNGQRDVEIIPRAVLMVDAQGNIEKLVPVPIDMKAEDAVIFAGVPKYGQRPQVVELLAGEFLIPGFIDTHIHAPQFQFAGTGTAVSLMEWLQEFAYPAEKRMDDAEFAKLVYNKLLSYLIRNGTTTAVYFGSIQLEANKVLADLCIHYGQRAYVGKVAMDQNGGPGYVETTEESLKATEAFIEYVLGKKNPLVTPIVTPRFIPTCSSKARLLTGLGKLAKKYNVAIQSHISESNDEISDNSDAETFESHGLLSSRCVMAHGVKLHSSDVSLLVSKGSTVAHCPLSNHFFANGVFPAKRWMHHGLNISLGTDIAGGYSTSMLSSIRHAVTSSRALNDLAPTAHKTAGFDIMNWREAFYLATMGGAKALGLERTIGSFDVGKSFDAIHVNCSDSLVNKPGAGGGFGFGGGLGRDKDGGFGFGWGGGGGAGGGDGKKGAGGGLGGGFGGGWSRDGGAGIGGGFGAGAGGGENSPSFNNPVPCFKNDDLAQIIEKFINLGDDRNIYSVFIGGKQIVYYGRMAVN</sequence>
<evidence type="ECO:0000259" key="5">
    <source>
        <dbReference type="Pfam" id="PF01979"/>
    </source>
</evidence>
<protein>
    <submittedName>
        <fullName evidence="6">Guanine deaminase</fullName>
    </submittedName>
</protein>
<evidence type="ECO:0000313" key="6">
    <source>
        <dbReference type="EMBL" id="TPX30454.1"/>
    </source>
</evidence>
<dbReference type="EMBL" id="QEAO01000069">
    <property type="protein sequence ID" value="TPX30454.1"/>
    <property type="molecule type" value="Genomic_DNA"/>
</dbReference>
<comment type="cofactor">
    <cofactor evidence="1">
        <name>Zn(2+)</name>
        <dbReference type="ChEBI" id="CHEBI:29105"/>
    </cofactor>
</comment>
<name>A0A507BXE4_9FUNG</name>
<evidence type="ECO:0000313" key="7">
    <source>
        <dbReference type="Proteomes" id="UP000319731"/>
    </source>
</evidence>
<dbReference type="GO" id="GO:0008892">
    <property type="term" value="F:guanine deaminase activity"/>
    <property type="evidence" value="ECO:0007669"/>
    <property type="project" value="TreeGrafter"/>
</dbReference>
<keyword evidence="4" id="KW-0862">Zinc</keyword>
<dbReference type="Pfam" id="PF01979">
    <property type="entry name" value="Amidohydro_1"/>
    <property type="match status" value="1"/>
</dbReference>
<accession>A0A507BXE4</accession>
<dbReference type="GO" id="GO:0008270">
    <property type="term" value="F:zinc ion binding"/>
    <property type="evidence" value="ECO:0007669"/>
    <property type="project" value="TreeGrafter"/>
</dbReference>
<feature type="domain" description="Amidohydrolase-related" evidence="5">
    <location>
        <begin position="79"/>
        <end position="405"/>
    </location>
</feature>
<comment type="caution">
    <text evidence="6">The sequence shown here is derived from an EMBL/GenBank/DDBJ whole genome shotgun (WGS) entry which is preliminary data.</text>
</comment>
<dbReference type="GO" id="GO:0006147">
    <property type="term" value="P:guanine catabolic process"/>
    <property type="evidence" value="ECO:0007669"/>
    <property type="project" value="UniProtKB-UniPathway"/>
</dbReference>
<organism evidence="6 7">
    <name type="scientific">Synchytrium microbalum</name>
    <dbReference type="NCBI Taxonomy" id="1806994"/>
    <lineage>
        <taxon>Eukaryota</taxon>
        <taxon>Fungi</taxon>
        <taxon>Fungi incertae sedis</taxon>
        <taxon>Chytridiomycota</taxon>
        <taxon>Chytridiomycota incertae sedis</taxon>
        <taxon>Chytridiomycetes</taxon>
        <taxon>Synchytriales</taxon>
        <taxon>Synchytriaceae</taxon>
        <taxon>Synchytrium</taxon>
    </lineage>
</organism>
<gene>
    <name evidence="6" type="primary">GUD1</name>
    <name evidence="6" type="ORF">SmJEL517_g05969</name>
</gene>
<dbReference type="Gene3D" id="3.20.20.140">
    <property type="entry name" value="Metal-dependent hydrolases"/>
    <property type="match status" value="1"/>
</dbReference>
<keyword evidence="3" id="KW-0378">Hydrolase</keyword>
<dbReference type="SUPFAM" id="SSF51338">
    <property type="entry name" value="Composite domain of metallo-dependent hydrolases"/>
    <property type="match status" value="1"/>
</dbReference>
<dbReference type="SUPFAM" id="SSF51556">
    <property type="entry name" value="Metallo-dependent hydrolases"/>
    <property type="match status" value="1"/>
</dbReference>
<dbReference type="Proteomes" id="UP000319731">
    <property type="component" value="Unassembled WGS sequence"/>
</dbReference>
<reference evidence="6 7" key="1">
    <citation type="journal article" date="2019" name="Sci. Rep.">
        <title>Comparative genomics of chytrid fungi reveal insights into the obligate biotrophic and pathogenic lifestyle of Synchytrium endobioticum.</title>
        <authorList>
            <person name="van de Vossenberg B.T.L.H."/>
            <person name="Warris S."/>
            <person name="Nguyen H.D.T."/>
            <person name="van Gent-Pelzer M.P.E."/>
            <person name="Joly D.L."/>
            <person name="van de Geest H.C."/>
            <person name="Bonants P.J.M."/>
            <person name="Smith D.S."/>
            <person name="Levesque C.A."/>
            <person name="van der Lee T.A.J."/>
        </authorList>
    </citation>
    <scope>NUCLEOTIDE SEQUENCE [LARGE SCALE GENOMIC DNA]</scope>
    <source>
        <strain evidence="6 7">JEL517</strain>
    </source>
</reference>
<keyword evidence="2" id="KW-0479">Metal-binding</keyword>